<dbReference type="SUPFAM" id="SSF57586">
    <property type="entry name" value="TNF receptor-like"/>
    <property type="match status" value="2"/>
</dbReference>
<feature type="region of interest" description="Disordered" evidence="1">
    <location>
        <begin position="2591"/>
        <end position="2663"/>
    </location>
</feature>
<evidence type="ECO:0000313" key="2">
    <source>
        <dbReference type="Ensembl" id="ENSMUSP00000146536.2"/>
    </source>
</evidence>
<feature type="region of interest" description="Disordered" evidence="1">
    <location>
        <begin position="2211"/>
        <end position="2231"/>
    </location>
</feature>
<dbReference type="PANTHER" id="PTHR46104">
    <property type="entry name" value="GENE 9195-RELATED-RELATED"/>
    <property type="match status" value="1"/>
</dbReference>
<feature type="region of interest" description="Disordered" evidence="1">
    <location>
        <begin position="2519"/>
        <end position="2567"/>
    </location>
</feature>
<evidence type="ECO:0000313" key="4">
    <source>
        <dbReference type="Proteomes" id="UP000000589"/>
    </source>
</evidence>
<dbReference type="SMART" id="SM01411">
    <property type="entry name" value="Ephrin_rec_like"/>
    <property type="match status" value="28"/>
</dbReference>
<reference evidence="2" key="4">
    <citation type="submission" date="2025-09" db="UniProtKB">
        <authorList>
            <consortium name="Ensembl"/>
        </authorList>
    </citation>
    <scope>IDENTIFICATION</scope>
    <source>
        <strain evidence="2">C57BL/6J</strain>
    </source>
</reference>
<reference evidence="2 4" key="2">
    <citation type="journal article" date="2011" name="PLoS Biol.">
        <title>Modernizing reference genome assemblies.</title>
        <authorList>
            <person name="Church D.M."/>
            <person name="Schneider V.A."/>
            <person name="Graves T."/>
            <person name="Auger K."/>
            <person name="Cunningham F."/>
            <person name="Bouk N."/>
            <person name="Chen H.C."/>
            <person name="Agarwala R."/>
            <person name="McLaren W.M."/>
            <person name="Ritchie G.R."/>
            <person name="Albracht D."/>
            <person name="Kremitzki M."/>
            <person name="Rock S."/>
            <person name="Kotkiewicz H."/>
            <person name="Kremitzki C."/>
            <person name="Wollam A."/>
            <person name="Trani L."/>
            <person name="Fulton L."/>
            <person name="Fulton R."/>
            <person name="Matthews L."/>
            <person name="Whitehead S."/>
            <person name="Chow W."/>
            <person name="Torrance J."/>
            <person name="Dunn M."/>
            <person name="Harden G."/>
            <person name="Threadgold G."/>
            <person name="Wood J."/>
            <person name="Collins J."/>
            <person name="Heath P."/>
            <person name="Griffiths G."/>
            <person name="Pelan S."/>
            <person name="Grafham D."/>
            <person name="Eichler E.E."/>
            <person name="Weinstock G."/>
            <person name="Mardis E.R."/>
            <person name="Wilson R.K."/>
            <person name="Howe K."/>
            <person name="Flicek P."/>
            <person name="Hubbard T."/>
        </authorList>
    </citation>
    <scope>NUCLEOTIDE SEQUENCE [LARGE SCALE GENOMIC DNA]</scope>
    <source>
        <strain evidence="2 4">C57BL/6J</strain>
    </source>
</reference>
<reference evidence="2 4" key="1">
    <citation type="journal article" date="2009" name="PLoS Biol.">
        <title>Lineage-specific biology revealed by a finished genome assembly of the mouse.</title>
        <authorList>
            <consortium name="Mouse Genome Sequencing Consortium"/>
            <person name="Church D.M."/>
            <person name="Goodstadt L."/>
            <person name="Hillier L.W."/>
            <person name="Zody M.C."/>
            <person name="Goldstein S."/>
            <person name="She X."/>
            <person name="Bult C.J."/>
            <person name="Agarwala R."/>
            <person name="Cherry J.L."/>
            <person name="DiCuccio M."/>
            <person name="Hlavina W."/>
            <person name="Kapustin Y."/>
            <person name="Meric P."/>
            <person name="Maglott D."/>
            <person name="Birtle Z."/>
            <person name="Marques A.C."/>
            <person name="Graves T."/>
            <person name="Zhou S."/>
            <person name="Teague B."/>
            <person name="Potamousis K."/>
            <person name="Churas C."/>
            <person name="Place M."/>
            <person name="Herschleb J."/>
            <person name="Runnheim R."/>
            <person name="Forrest D."/>
            <person name="Amos-Landgraf J."/>
            <person name="Schwartz D.C."/>
            <person name="Cheng Z."/>
            <person name="Lindblad-Toh K."/>
            <person name="Eichler E.E."/>
            <person name="Ponting C.P."/>
        </authorList>
    </citation>
    <scope>NUCLEOTIDE SEQUENCE [LARGE SCALE GENOMIC DNA]</scope>
    <source>
        <strain evidence="2 4">C57BL/6J</strain>
    </source>
</reference>
<feature type="compositionally biased region" description="Basic and acidic residues" evidence="1">
    <location>
        <begin position="2540"/>
        <end position="2551"/>
    </location>
</feature>
<dbReference type="OMA" id="CEYGWEC"/>
<accession>A0A140LHT4</accession>
<reference evidence="2" key="3">
    <citation type="submission" date="2025-08" db="UniProtKB">
        <authorList>
            <consortium name="Ensembl"/>
        </authorList>
    </citation>
    <scope>IDENTIFICATION</scope>
    <source>
        <strain evidence="2">C57BL/6J</strain>
    </source>
</reference>
<protein>
    <submittedName>
        <fullName evidence="2">Predicted gene 9195</fullName>
    </submittedName>
</protein>
<dbReference type="Gene3D" id="2.10.50.10">
    <property type="entry name" value="Tumor Necrosis Factor Receptor, subunit A, domain 2"/>
    <property type="match status" value="10"/>
</dbReference>
<dbReference type="GeneTree" id="ENSGT00740000115687"/>
<dbReference type="SUPFAM" id="SSF57184">
    <property type="entry name" value="Growth factor receptor domain"/>
    <property type="match status" value="7"/>
</dbReference>
<dbReference type="MGI" id="MGI:3779838">
    <property type="gene designation" value="Gm9195"/>
</dbReference>
<dbReference type="STRING" id="10090.ENSMUSP00000146536"/>
<name>A0A140LHT4_MOUSE</name>
<feature type="region of interest" description="Disordered" evidence="1">
    <location>
        <begin position="2432"/>
        <end position="2457"/>
    </location>
</feature>
<dbReference type="VEuPathDB" id="HostDB:ENSMUSG00000109446"/>
<dbReference type="InterPro" id="IPR009030">
    <property type="entry name" value="Growth_fac_rcpt_cys_sf"/>
</dbReference>
<evidence type="ECO:0000313" key="3">
    <source>
        <dbReference type="MGI" id="MGI:3779838"/>
    </source>
</evidence>
<feature type="compositionally biased region" description="Polar residues" evidence="1">
    <location>
        <begin position="2553"/>
        <end position="2562"/>
    </location>
</feature>
<dbReference type="Bgee" id="ENSMUSG00000109446">
    <property type="expression patterns" value="Expressed in otolith organ and 10 other cell types or tissues"/>
</dbReference>
<proteinExistence type="predicted"/>
<dbReference type="RNAct" id="A0A140LHT4">
    <property type="molecule type" value="protein"/>
</dbReference>
<organism evidence="2 4">
    <name type="scientific">Mus musculus</name>
    <name type="common">Mouse</name>
    <dbReference type="NCBI Taxonomy" id="10090"/>
    <lineage>
        <taxon>Eukaryota</taxon>
        <taxon>Metazoa</taxon>
        <taxon>Chordata</taxon>
        <taxon>Craniata</taxon>
        <taxon>Vertebrata</taxon>
        <taxon>Euteleostomi</taxon>
        <taxon>Mammalia</taxon>
        <taxon>Eutheria</taxon>
        <taxon>Euarchontoglires</taxon>
        <taxon>Glires</taxon>
        <taxon>Rodentia</taxon>
        <taxon>Myomorpha</taxon>
        <taxon>Muroidea</taxon>
        <taxon>Muridae</taxon>
        <taxon>Murinae</taxon>
        <taxon>Mus</taxon>
        <taxon>Mus</taxon>
    </lineage>
</organism>
<dbReference type="OrthoDB" id="9552057at2759"/>
<dbReference type="Ensembl" id="ENSMUST00000208955.2">
    <property type="protein sequence ID" value="ENSMUSP00000146536.2"/>
    <property type="gene ID" value="ENSMUSG00000109446.2"/>
</dbReference>
<dbReference type="GlyGen" id="A0A140LHT4">
    <property type="glycosylation" value="5 sites"/>
</dbReference>
<dbReference type="PANTHER" id="PTHR46104:SF1">
    <property type="entry name" value="GENE 9195-RELATED"/>
    <property type="match status" value="1"/>
</dbReference>
<dbReference type="AGR" id="MGI:3779838"/>
<evidence type="ECO:0000256" key="1">
    <source>
        <dbReference type="SAM" id="MobiDB-lite"/>
    </source>
</evidence>
<feature type="compositionally biased region" description="Basic and acidic residues" evidence="1">
    <location>
        <begin position="2438"/>
        <end position="2450"/>
    </location>
</feature>
<dbReference type="Proteomes" id="UP000000589">
    <property type="component" value="Chromosome 14"/>
</dbReference>
<dbReference type="InParanoid" id="A0A140LHT4"/>
<keyword evidence="4" id="KW-1185">Reference proteome</keyword>
<sequence length="2805" mass="294678">MFCSVVGQAIPRGLSAGAEPAQPGVGFHVTAETACPVGHFCPVGLGMALPCPVGTFSDRMFLSMSSECLPCPPGHFCAASGLSAPSGPCAPGYFCLSGVSSPTPTGRSGHGGPCPQGHFCPRGTSLPQPCRAGSYGSLLGQVSCFPCPAGYYCPENITSYSGYPCPAGFYCPRGTKHAAQFPCPRGYYNPDPLTHSLDSCLPCPPGHYCGQENLTKPSGPCDAGWYCVSAAWNARPFDLDNYTSTNCLCPATATGGKCPAGSYCPEGSPEPIPCTPGSFCATSGLPTPTGPCQAGYFCIGGSESPAPVDEVTGGPCPPGSYCPVASHKPTPCPVGTFSSLPEQTTSSTCRSCPSGFYCKEAGLQAPSGWCPAGYYCDSSTGPVQDFSLYPCPRGYYCPVGTTKAMYHSCPVGTYGPRKGLTSITECQLCPAGKFCSLAGISAPTGVCAAGHWCKAGSSSKYPTDGAGGLRCPPGHYCLEGSPVPAPCPPGTWSSEGTRGPKGCRQCSVGQLCPGGLLPTWSAPCYLGIPFTGGTAPAILMESLSGRLCLPGHFCPWGMVDVTPCPPGSYASHTATTECLICPSGRYCVPGMRPQLCPRGFYCSEGTGLDWQPCPPGTYGYELGLSSLPECRACDGGRFCPRANATEAGGQCWEGFFCTRGSTRPNPEAGTEENAGPCPPGHYCPRGSAIPQPCPPGTFGPWSKLGSEAACSPCLPGHYCASAGLAHPSGLCSEGFFCLQGALVPNNSLEDGTSGPCPAGHFCPSGTVSPKPCPAGTHSALVAQGHCKPCPQGFFCPANTSSVAGNECPAGHYCPASTTFATQFPCPRGMYKPQRGGVHRSDCSPCEPGKGPTVSCLGWSPHRGSVVLGSTATMEHLSRIPQMGLQGTFVLQATSVLREAPILFHVALVVCAPAGFLLTTPGATSAKDCQPCPAGWFCSQAGLSSPEALCKGGWFCPRASVSGHSPDTICPPGHSCPPGSLEPRVCPPGQYQDEPGQSFCKMCPAGKFCPLGALEPGTRTVRPVDCPAGYYCPLGTKNPTQHPCPGGTFRETPGAHSIKDCKLCPAGQFCTDSGTGKRFPDGPCLAGYYCPPGQTSASPMSFRCPQGFYCPEGSPQPKACGNGTFQPQEAQGSCELCPRGFYCEVSSADLVTMAMAYASKTISFPLASHSATAHPCPQGTFGPRPGATTELDCELCPAGMFCVSQGLTQPSGLCHSGHYCTGGAVSATPIQHKVEGPGISGNDICPPGFFCPVGTGFPLPCPPGFYSSAHGLNSKDQCQPCPSGHYCSQPGLSQVLEAGLCHAGYICLGGSSVPSPTDGTHGYKCPPGFYCPSGAHHELPCKPGTFSPLSGADTCLPCPQGTYCPQAATVEPITCPKGHYCPAGTLSAHPCPEGTLNPQESAVSPRACQLCPAGSYCPGEGNTWPEGPCSAGYYCKGGATSPTPQGSAIFSLNGLCPRGHYCPQGSLFPVPCPLGTTRNRMGGTSKGSCRPCPAGFFCPSLDLGSANGSCTVDPDCSLDTRISTPAPVPCPQGHFCQPGAEWPILCHRGHYQPSQGSDTCLSCPSGSYCPHPGTRTPRPCPAHAYCQAGTWSPSLCPPGTFTPQEVSGLQEESGCSICPPGHYCRRGQVWGRCPAGYFCPPGTSEITSDPSKPQALCTQKQLCAEQCPPGFYCPEGSGEPIPCPPHTLAATPGAQKKEDCEPCPPGQWCKAEAQTWEPCPAGHYCPGMSGSHPGVPQACPEHTYLATEGGQRSAECLPCPAGYHCPWPGLSSFEDHPCPPGHWCPGAQGAFLCPPGTFRSEPGASSPEECELCPSGYYCPDAQVTGRANVFAIPCQPGSECPAGAVGMVPCRPGSYCGPRTGVPPLCPGGFACPPGSSTYSGPGQQCLFPYYCLPGSTHPLGCPGGSEALNKSGLRVSAETSCRLCVAGTYRSPALDTLTCQPCPPGFICPQGSESYHKQPCPVGHYCPAGTSRPRPCPAGTFGGKSQAAASEECQPCPAGTFSALPGQAACLPCGSAAFSPPGAPTCTCRGLNRVFQKSDGSCICQAGHVSYDHRGLQTDQESNSHSEEDCQPEVAQHCPPGDVRLAATRECVSPEQYDCASFCGPGGGKLSTALGICQCSGYVSAEELCDMRCLANAPLLSLSWDAGQKLILSVKGEDGDSIQKEILETLGPDLQFPGSARVHLVQFGPRGTFGFVISRVDMLISLLQGTTESSPPQQRHHRTTGPEHPNIYHQIPNPVVCLAVGELILFQLHLLPHNRSASHYPTYQRQHLLNSNSHWDFGAFRRLGHLVQETNLSLSRFAHQFLDPGTYVFQDNGQHENIAVVLVKEEGAACGAGLSPVQPSSPYQLGRLGVLRHRMLILGPDWAVITGVLLATGLTTALLTGLGLLLKPVMPQTWPTEAWESPWRSVGWPHTRAASASLRDNLLSYEDLGPRGSGKEADFREKDMTRGAGKPPQVLTLEDFSVHTLYDKLEDQSLHIAAQLSRHRKDAMAFYEAASQQLQGLQDFLQGLSQPEPQSLVMDKEPEPSGLKTQVESVTGEKDEPQEARASHTASSQTESWQLAPGYTPSISPLSFQPELNRTITALASALSQTREPPVGASRKTSSHHDEQPHSTNQKDSPMMGHSPVHPEEPQNIRPQQAPEPFQLPQEDTKGREVQTPTPEKWILGARPRHRPDVDLQKKTWQVEEALDELNEEFFWLSTQALELQKEDGKLDQVLLGEENTSMSTQALMLEVQRIHLAQKIEELEWELSLLLQIPTSSSRAEGSQPSHHDSQHVPKSPRTQRWPPVGCPFYTKDTTTSPC</sequence>
<gene>
    <name evidence="2 3" type="primary">Gm9195</name>
</gene>
<feature type="region of interest" description="Disordered" evidence="1">
    <location>
        <begin position="2763"/>
        <end position="2805"/>
    </location>
</feature>